<proteinExistence type="predicted"/>
<keyword evidence="2" id="KW-1185">Reference proteome</keyword>
<evidence type="ECO:0000313" key="2">
    <source>
        <dbReference type="Proteomes" id="UP001385951"/>
    </source>
</evidence>
<protein>
    <submittedName>
        <fullName evidence="1">Uncharacterized protein</fullName>
    </submittedName>
</protein>
<comment type="caution">
    <text evidence="1">The sequence shown here is derived from an EMBL/GenBank/DDBJ whole genome shotgun (WGS) entry which is preliminary data.</text>
</comment>
<gene>
    <name evidence="1" type="ORF">QCA50_018694</name>
</gene>
<accession>A0AAW0FAM4</accession>
<dbReference type="AlphaFoldDB" id="A0AAW0FAM4"/>
<sequence>MELIEPRRKRTAPLISALEYSHNKVIFVALAANNLSSMEYTTASKLSLVEDHPRPKDVVLNIQNNSPPTIPASPWDISYWQYGRALLYVPFLETVWPILANTTNTLGEVKSKVYYKSNQ</sequence>
<evidence type="ECO:0000313" key="1">
    <source>
        <dbReference type="EMBL" id="KAK7678345.1"/>
    </source>
</evidence>
<name>A0AAW0FAM4_9APHY</name>
<reference evidence="1 2" key="1">
    <citation type="submission" date="2022-09" db="EMBL/GenBank/DDBJ databases">
        <authorList>
            <person name="Palmer J.M."/>
        </authorList>
    </citation>
    <scope>NUCLEOTIDE SEQUENCE [LARGE SCALE GENOMIC DNA]</scope>
    <source>
        <strain evidence="1 2">DSM 7382</strain>
    </source>
</reference>
<dbReference type="EMBL" id="JASBNA010000073">
    <property type="protein sequence ID" value="KAK7678345.1"/>
    <property type="molecule type" value="Genomic_DNA"/>
</dbReference>
<dbReference type="Proteomes" id="UP001385951">
    <property type="component" value="Unassembled WGS sequence"/>
</dbReference>
<organism evidence="1 2">
    <name type="scientific">Cerrena zonata</name>
    <dbReference type="NCBI Taxonomy" id="2478898"/>
    <lineage>
        <taxon>Eukaryota</taxon>
        <taxon>Fungi</taxon>
        <taxon>Dikarya</taxon>
        <taxon>Basidiomycota</taxon>
        <taxon>Agaricomycotina</taxon>
        <taxon>Agaricomycetes</taxon>
        <taxon>Polyporales</taxon>
        <taxon>Cerrenaceae</taxon>
        <taxon>Cerrena</taxon>
    </lineage>
</organism>